<keyword evidence="4" id="KW-1185">Reference proteome</keyword>
<evidence type="ECO:0000259" key="1">
    <source>
        <dbReference type="Pfam" id="PF03551"/>
    </source>
</evidence>
<dbReference type="RefSeq" id="WP_133794344.1">
    <property type="nucleotide sequence ID" value="NZ_FNDV01000005.1"/>
</dbReference>
<evidence type="ECO:0000259" key="2">
    <source>
        <dbReference type="Pfam" id="PF10400"/>
    </source>
</evidence>
<keyword evidence="3" id="KW-0238">DNA-binding</keyword>
<dbReference type="PANTHER" id="PTHR43252">
    <property type="entry name" value="TRANSCRIPTIONAL REGULATOR YQJI"/>
    <property type="match status" value="1"/>
</dbReference>
<dbReference type="OrthoDB" id="3186544at2"/>
<dbReference type="AlphaFoldDB" id="A0A1H0S6Y4"/>
<protein>
    <submittedName>
        <fullName evidence="3">DNA-binding transcriptional regulator, PadR family</fullName>
    </submittedName>
</protein>
<feature type="domain" description="Transcription regulator PadR C-terminal" evidence="2">
    <location>
        <begin position="83"/>
        <end position="159"/>
    </location>
</feature>
<organism evidence="3 4">
    <name type="scientific">Actinokineospora alba</name>
    <dbReference type="NCBI Taxonomy" id="504798"/>
    <lineage>
        <taxon>Bacteria</taxon>
        <taxon>Bacillati</taxon>
        <taxon>Actinomycetota</taxon>
        <taxon>Actinomycetes</taxon>
        <taxon>Pseudonocardiales</taxon>
        <taxon>Pseudonocardiaceae</taxon>
        <taxon>Actinokineospora</taxon>
    </lineage>
</organism>
<dbReference type="STRING" id="504798.SAMN05421871_105326"/>
<sequence>MLSHGPATSYDLKQRVGYTIGNFWAFAHSQLYDEPARLAEDGLVTASVEEGGRRKRTYSITPKGREALAKWLASPTPEQTEVRDLGLLKLFFASFGDEGNLLDLARARYASHKARADGYIEQHERIINHADKWQVKSLELGIRFERVVEEFWSDFIAELEAEEQK</sequence>
<dbReference type="Gene3D" id="1.10.10.10">
    <property type="entry name" value="Winged helix-like DNA-binding domain superfamily/Winged helix DNA-binding domain"/>
    <property type="match status" value="1"/>
</dbReference>
<feature type="domain" description="Transcription regulator PadR N-terminal" evidence="1">
    <location>
        <begin position="2"/>
        <end position="70"/>
    </location>
</feature>
<dbReference type="InterPro" id="IPR036388">
    <property type="entry name" value="WH-like_DNA-bd_sf"/>
</dbReference>
<dbReference type="InterPro" id="IPR018309">
    <property type="entry name" value="Tscrpt_reg_PadR_C"/>
</dbReference>
<dbReference type="Pfam" id="PF03551">
    <property type="entry name" value="PadR"/>
    <property type="match status" value="1"/>
</dbReference>
<evidence type="ECO:0000313" key="3">
    <source>
        <dbReference type="EMBL" id="SDP37591.1"/>
    </source>
</evidence>
<reference evidence="4" key="1">
    <citation type="submission" date="2016-10" db="EMBL/GenBank/DDBJ databases">
        <authorList>
            <person name="Varghese N."/>
            <person name="Submissions S."/>
        </authorList>
    </citation>
    <scope>NUCLEOTIDE SEQUENCE [LARGE SCALE GENOMIC DNA]</scope>
    <source>
        <strain evidence="4">IBRC-M 10655</strain>
    </source>
</reference>
<dbReference type="Pfam" id="PF10400">
    <property type="entry name" value="Vir_act_alpha_C"/>
    <property type="match status" value="1"/>
</dbReference>
<gene>
    <name evidence="3" type="ORF">SAMN05192558_108315</name>
</gene>
<dbReference type="EMBL" id="FNJB01000008">
    <property type="protein sequence ID" value="SDP37591.1"/>
    <property type="molecule type" value="Genomic_DNA"/>
</dbReference>
<proteinExistence type="predicted"/>
<dbReference type="GO" id="GO:0003677">
    <property type="term" value="F:DNA binding"/>
    <property type="evidence" value="ECO:0007669"/>
    <property type="project" value="UniProtKB-KW"/>
</dbReference>
<dbReference type="SUPFAM" id="SSF46785">
    <property type="entry name" value="Winged helix' DNA-binding domain"/>
    <property type="match status" value="1"/>
</dbReference>
<name>A0A1H0S6Y4_9PSEU</name>
<dbReference type="InterPro" id="IPR005149">
    <property type="entry name" value="Tscrpt_reg_PadR_N"/>
</dbReference>
<accession>A0A1H0S6Y4</accession>
<dbReference type="PANTHER" id="PTHR43252:SF2">
    <property type="entry name" value="TRANSCRIPTION REGULATOR, PADR-LIKE FAMILY"/>
    <property type="match status" value="1"/>
</dbReference>
<dbReference type="InterPro" id="IPR036390">
    <property type="entry name" value="WH_DNA-bd_sf"/>
</dbReference>
<evidence type="ECO:0000313" key="4">
    <source>
        <dbReference type="Proteomes" id="UP000199651"/>
    </source>
</evidence>
<dbReference type="Proteomes" id="UP000199651">
    <property type="component" value="Unassembled WGS sequence"/>
</dbReference>